<feature type="binding site" evidence="7">
    <location>
        <position position="120"/>
    </location>
    <ligand>
        <name>tRNA</name>
        <dbReference type="ChEBI" id="CHEBI:17843"/>
    </ligand>
</feature>
<feature type="active site" description="Proton acceptor" evidence="7">
    <location>
        <position position="26"/>
    </location>
</feature>
<feature type="binding site" evidence="7">
    <location>
        <position position="72"/>
    </location>
    <ligand>
        <name>tRNA</name>
        <dbReference type="ChEBI" id="CHEBI:17843"/>
    </ligand>
</feature>
<gene>
    <name evidence="7" type="primary">pth</name>
    <name evidence="10" type="ORF">HQ603_14470</name>
</gene>
<dbReference type="PANTHER" id="PTHR17224:SF1">
    <property type="entry name" value="PEPTIDYL-TRNA HYDROLASE"/>
    <property type="match status" value="1"/>
</dbReference>
<dbReference type="PANTHER" id="PTHR17224">
    <property type="entry name" value="PEPTIDYL-TRNA HYDROLASE"/>
    <property type="match status" value="1"/>
</dbReference>
<dbReference type="InterPro" id="IPR036416">
    <property type="entry name" value="Pept_tRNA_hydro_sf"/>
</dbReference>
<dbReference type="EMBL" id="JABUBU010000016">
    <property type="protein sequence ID" value="MBY6367956.1"/>
    <property type="molecule type" value="Genomic_DNA"/>
</dbReference>
<evidence type="ECO:0000256" key="2">
    <source>
        <dbReference type="ARBA" id="ARBA00022555"/>
    </source>
</evidence>
<dbReference type="EC" id="3.1.1.29" evidence="1 7"/>
<keyword evidence="4 7" id="KW-0694">RNA-binding</keyword>
<dbReference type="Gene3D" id="3.40.50.1470">
    <property type="entry name" value="Peptidyl-tRNA hydrolase"/>
    <property type="match status" value="1"/>
</dbReference>
<evidence type="ECO:0000256" key="3">
    <source>
        <dbReference type="ARBA" id="ARBA00022801"/>
    </source>
</evidence>
<reference evidence="10 11" key="1">
    <citation type="submission" date="2020-06" db="EMBL/GenBank/DDBJ databases">
        <title>Taxonomy, biology and ecology of Rhodococcus bacteria occurring in California pistachio and other woody hosts as revealed by genome sequence analyses.</title>
        <authorList>
            <person name="Gai Y."/>
            <person name="Riely B."/>
        </authorList>
    </citation>
    <scope>NUCLEOTIDE SEQUENCE [LARGE SCALE GENOMIC DNA]</scope>
    <source>
        <strain evidence="10 11">BP-281</strain>
    </source>
</reference>
<dbReference type="Proteomes" id="UP000825228">
    <property type="component" value="Unassembled WGS sequence"/>
</dbReference>
<dbReference type="RefSeq" id="WP_222685275.1">
    <property type="nucleotide sequence ID" value="NZ_JABUBT010000041.1"/>
</dbReference>
<evidence type="ECO:0000256" key="4">
    <source>
        <dbReference type="ARBA" id="ARBA00022884"/>
    </source>
</evidence>
<evidence type="ECO:0000313" key="11">
    <source>
        <dbReference type="Proteomes" id="UP000825228"/>
    </source>
</evidence>
<comment type="function">
    <text evidence="7">Hydrolyzes ribosome-free peptidyl-tRNAs (with 1 or more amino acids incorporated), which drop off the ribosome during protein synthesis, or as a result of ribosome stalling.</text>
</comment>
<feature type="binding site" evidence="7">
    <location>
        <position position="21"/>
    </location>
    <ligand>
        <name>tRNA</name>
        <dbReference type="ChEBI" id="CHEBI:17843"/>
    </ligand>
</feature>
<dbReference type="NCBIfam" id="TIGR00447">
    <property type="entry name" value="pth"/>
    <property type="match status" value="1"/>
</dbReference>
<feature type="site" description="Discriminates between blocked and unblocked aminoacyl-tRNA" evidence="7">
    <location>
        <position position="16"/>
    </location>
</feature>
<protein>
    <recommendedName>
        <fullName evidence="6 7">Peptidyl-tRNA hydrolase</fullName>
        <shortName evidence="7">Pth</shortName>
        <ecNumber evidence="1 7">3.1.1.29</ecNumber>
    </recommendedName>
</protein>
<accession>A0ABS7P9X0</accession>
<dbReference type="SUPFAM" id="SSF53178">
    <property type="entry name" value="Peptidyl-tRNA hydrolase-like"/>
    <property type="match status" value="1"/>
</dbReference>
<name>A0ABS7P9X0_9NOCA</name>
<dbReference type="PROSITE" id="PS01196">
    <property type="entry name" value="PEPT_TRNA_HYDROL_2"/>
    <property type="match status" value="1"/>
</dbReference>
<dbReference type="CDD" id="cd00462">
    <property type="entry name" value="PTH"/>
    <property type="match status" value="1"/>
</dbReference>
<comment type="similarity">
    <text evidence="5 7 9">Belongs to the PTH family.</text>
</comment>
<sequence>MTSSAAGPLVVIGLGNPGPQYAATRHNIGAVVLDTLAARAHGSFSTHKRSNCDVLSARLGDRPVVLGKPRSYMNESGGPVVNLARFHSVDPTDVIVVHDELDLDFGVVRLKRGGGEGGHNGLRSISKSLGTKDYIRVRVGIGRPPGRMDPASFVLKPFAAAERAEIAVSVEDAADAVEQVVRLGLEDAQNRVHRP</sequence>
<evidence type="ECO:0000256" key="9">
    <source>
        <dbReference type="RuleBase" id="RU004320"/>
    </source>
</evidence>
<comment type="catalytic activity">
    <reaction evidence="7 8">
        <text>an N-acyl-L-alpha-aminoacyl-tRNA + H2O = an N-acyl-L-amino acid + a tRNA + H(+)</text>
        <dbReference type="Rhea" id="RHEA:54448"/>
        <dbReference type="Rhea" id="RHEA-COMP:10123"/>
        <dbReference type="Rhea" id="RHEA-COMP:13883"/>
        <dbReference type="ChEBI" id="CHEBI:15377"/>
        <dbReference type="ChEBI" id="CHEBI:15378"/>
        <dbReference type="ChEBI" id="CHEBI:59874"/>
        <dbReference type="ChEBI" id="CHEBI:78442"/>
        <dbReference type="ChEBI" id="CHEBI:138191"/>
        <dbReference type="EC" id="3.1.1.29"/>
    </reaction>
</comment>
<proteinExistence type="inferred from homology"/>
<comment type="function">
    <text evidence="7">Catalyzes the release of premature peptidyl moieties from peptidyl-tRNA molecules trapped in stalled 50S ribosomal subunits, and thus maintains levels of free tRNAs and 50S ribosomes.</text>
</comment>
<evidence type="ECO:0000256" key="8">
    <source>
        <dbReference type="RuleBase" id="RU000673"/>
    </source>
</evidence>
<organism evidence="10 11">
    <name type="scientific">Rhodococcoides corynebacterioides</name>
    <dbReference type="NCBI Taxonomy" id="53972"/>
    <lineage>
        <taxon>Bacteria</taxon>
        <taxon>Bacillati</taxon>
        <taxon>Actinomycetota</taxon>
        <taxon>Actinomycetes</taxon>
        <taxon>Mycobacteriales</taxon>
        <taxon>Nocardiaceae</taxon>
        <taxon>Rhodococcoides</taxon>
    </lineage>
</organism>
<keyword evidence="7" id="KW-0963">Cytoplasm</keyword>
<dbReference type="Pfam" id="PF01195">
    <property type="entry name" value="Pept_tRNA_hydro"/>
    <property type="match status" value="1"/>
</dbReference>
<evidence type="ECO:0000256" key="7">
    <source>
        <dbReference type="HAMAP-Rule" id="MF_00083"/>
    </source>
</evidence>
<dbReference type="GO" id="GO:0004045">
    <property type="term" value="F:peptidyl-tRNA hydrolase activity"/>
    <property type="evidence" value="ECO:0007669"/>
    <property type="project" value="UniProtKB-EC"/>
</dbReference>
<dbReference type="PROSITE" id="PS01195">
    <property type="entry name" value="PEPT_TRNA_HYDROL_1"/>
    <property type="match status" value="1"/>
</dbReference>
<dbReference type="HAMAP" id="MF_00083">
    <property type="entry name" value="Pept_tRNA_hydro_bact"/>
    <property type="match status" value="1"/>
</dbReference>
<feature type="binding site" evidence="7">
    <location>
        <position position="74"/>
    </location>
    <ligand>
        <name>tRNA</name>
        <dbReference type="ChEBI" id="CHEBI:17843"/>
    </ligand>
</feature>
<comment type="subunit">
    <text evidence="7">Monomer.</text>
</comment>
<evidence type="ECO:0000256" key="6">
    <source>
        <dbReference type="ARBA" id="ARBA00050038"/>
    </source>
</evidence>
<evidence type="ECO:0000313" key="10">
    <source>
        <dbReference type="EMBL" id="MBY6367956.1"/>
    </source>
</evidence>
<keyword evidence="2 7" id="KW-0820">tRNA-binding</keyword>
<dbReference type="InterPro" id="IPR001328">
    <property type="entry name" value="Pept_tRNA_hydro"/>
</dbReference>
<keyword evidence="11" id="KW-1185">Reference proteome</keyword>
<evidence type="ECO:0000256" key="1">
    <source>
        <dbReference type="ARBA" id="ARBA00013260"/>
    </source>
</evidence>
<keyword evidence="3 7" id="KW-0378">Hydrolase</keyword>
<dbReference type="InterPro" id="IPR018171">
    <property type="entry name" value="Pept_tRNA_hydro_CS"/>
</dbReference>
<comment type="subcellular location">
    <subcellularLocation>
        <location evidence="7">Cytoplasm</location>
    </subcellularLocation>
</comment>
<evidence type="ECO:0000256" key="5">
    <source>
        <dbReference type="ARBA" id="ARBA00038063"/>
    </source>
</evidence>
<comment type="caution">
    <text evidence="10">The sequence shown here is derived from an EMBL/GenBank/DDBJ whole genome shotgun (WGS) entry which is preliminary data.</text>
</comment>
<feature type="site" description="Stabilizes the basic form of H active site to accept a proton" evidence="7">
    <location>
        <position position="99"/>
    </location>
</feature>